<evidence type="ECO:0000256" key="9">
    <source>
        <dbReference type="ARBA" id="ARBA00022801"/>
    </source>
</evidence>
<dbReference type="FunFam" id="3.40.630.10:FF:000040">
    <property type="entry name" value="zinc carboxypeptidase"/>
    <property type="match status" value="2"/>
</dbReference>
<sequence length="1149" mass="131476">MQKTSGKSNIAGNDFHRKGVMSNMPRPIKPKPQNNQNIKCELDTNEDNEDSRNKNKSNIQEAAAKTKKKKQRVDFGPAEDAPTRPIIECFIDKNYINNPVIVECRMKKCTPIKKINFNVPKDEKVKSVHYDEVMNWRDYHQLSVIHKFMDDLEADFPSLCTTGIIGTSVEGRLLKILKISNSNASNSAVWVDAGIHAREWIAPAVNTYLANHISRNFDTLPECIRNKDWYFLPVVNPDGYHYSHTTDRLWRKNRAWHGGQCVGVDLNRNFSIGWGGRGSSDKPTNAFYRGPEPFSEPESSAIRDIFMNSGINFKVYITLHSYGQIIIFPYACSHELAPDYVRLLQGATAMSKAIYDTNGNTYKVGISRDVMYGAAGTSNDFAHAAAGIPYCYLIELRSKKHKFQLPKEQIQETGNEIYNCVQALMEFVDSYSSKKQLHKENLLVDKNKLTVYNSSSDIAQTDSHIRKRKSYDRINYSYVKESDSFVQRDNSYIRWPNVALRKENPIHMTDDFTRVGSDSLDHYLRDENDVTAQTIEWDDDDYFYEDTKLIRLASDSDSSMCLNNKSNRKKYYFRDASGTYMEKSDSHRRKDVDKADSFRYEDDIFLKDSTQDFGNDFFFLADSQSPPNNGSQSMINKVESINKLDVFTKETNAQVYSDDDNNNVSLDTNDSFWQRENSLVLKNLSEQRQRANKGQSTVSSSTFSKVCMFKKCHNNSFKILSAPYTQSFLSKSLYNPIKVAPTVPNTQVWEVRLVKEGQRHFVKTLDTVGAINIWKEERSTMDIMVNGPRTAQVAGILHERDIPYSIAIPDVSVLLEREQGHAVSKTFKRSSTVGDHKKMDWQTYHRLDTIYEFMDNLAIEYPYLCSVSVIGKSSEGRDIKMLKISNGNSNNVGVWMDGAIHPREWISPAVVTYLADRIVRTFNEQPDSVTNKDWYILPVMNPDGYEYTHVHDRMWRKNRKRYGECVGVDLNRNFSYGFGEKGEEGSSEDPGNVFYRGPKAFSEPETQAVRRQILEADTTFKVFLSFHSYGEVIIFPWGYTSEPCPDYVELLEGGTAMAKAIFNTSGRTYKVGSTKDLMYYAAGTSIDWSYAVTNIPYSYMVELRGKTHRFLLPKEEIISTATEVLNGVLRLMDFVDRRCTGTQSCVCPK</sequence>
<comment type="similarity">
    <text evidence="3 14">Belongs to the peptidase M14 family.</text>
</comment>
<evidence type="ECO:0000256" key="13">
    <source>
        <dbReference type="ARBA" id="ARBA00057299"/>
    </source>
</evidence>
<dbReference type="CDD" id="cd03860">
    <property type="entry name" value="M14_CP_A-B_like"/>
    <property type="match status" value="2"/>
</dbReference>
<feature type="domain" description="Peptidase M14" evidence="16">
    <location>
        <begin position="138"/>
        <end position="428"/>
    </location>
</feature>
<comment type="cofactor">
    <cofactor evidence="1">
        <name>Zn(2+)</name>
        <dbReference type="ChEBI" id="CHEBI:29105"/>
    </cofactor>
</comment>
<evidence type="ECO:0000313" key="17">
    <source>
        <dbReference type="Proteomes" id="UP000301870"/>
    </source>
</evidence>
<dbReference type="KEGG" id="sliu:111354044"/>
<dbReference type="PROSITE" id="PS52035">
    <property type="entry name" value="PEPTIDASE_M14"/>
    <property type="match status" value="2"/>
</dbReference>
<dbReference type="Proteomes" id="UP000301870">
    <property type="component" value="Chromosome 17"/>
</dbReference>
<evidence type="ECO:0000259" key="16">
    <source>
        <dbReference type="PROSITE" id="PS52035"/>
    </source>
</evidence>
<keyword evidence="12" id="KW-1015">Disulfide bond</keyword>
<evidence type="ECO:0000256" key="3">
    <source>
        <dbReference type="ARBA" id="ARBA00005988"/>
    </source>
</evidence>
<feature type="active site" description="Proton donor/acceptor" evidence="14">
    <location>
        <position position="395"/>
    </location>
</feature>
<keyword evidence="9" id="KW-0378">Hydrolase</keyword>
<protein>
    <submittedName>
        <fullName evidence="18">Uncharacterized protein LOC111354044</fullName>
    </submittedName>
</protein>
<dbReference type="GO" id="GO:0006508">
    <property type="term" value="P:proteolysis"/>
    <property type="evidence" value="ECO:0007669"/>
    <property type="project" value="UniProtKB-KW"/>
</dbReference>
<dbReference type="SMART" id="SM00631">
    <property type="entry name" value="Zn_pept"/>
    <property type="match status" value="2"/>
</dbReference>
<dbReference type="GeneID" id="111354044"/>
<accession>A0A9J7E7S3</accession>
<feature type="domain" description="Peptidase M14" evidence="16">
    <location>
        <begin position="843"/>
        <end position="1135"/>
    </location>
</feature>
<evidence type="ECO:0000256" key="10">
    <source>
        <dbReference type="ARBA" id="ARBA00022833"/>
    </source>
</evidence>
<keyword evidence="11" id="KW-0482">Metalloprotease</keyword>
<keyword evidence="6" id="KW-0645">Protease</keyword>
<evidence type="ECO:0000256" key="15">
    <source>
        <dbReference type="SAM" id="MobiDB-lite"/>
    </source>
</evidence>
<evidence type="ECO:0000256" key="7">
    <source>
        <dbReference type="ARBA" id="ARBA00022723"/>
    </source>
</evidence>
<dbReference type="OrthoDB" id="3626597at2759"/>
<dbReference type="InterPro" id="IPR000834">
    <property type="entry name" value="Peptidase_M14"/>
</dbReference>
<dbReference type="PANTHER" id="PTHR11705:SF91">
    <property type="entry name" value="FI01817P-RELATED"/>
    <property type="match status" value="1"/>
</dbReference>
<evidence type="ECO:0000313" key="18">
    <source>
        <dbReference type="RefSeq" id="XP_022823082.1"/>
    </source>
</evidence>
<feature type="active site" description="Proton donor/acceptor" evidence="14">
    <location>
        <position position="1102"/>
    </location>
</feature>
<dbReference type="AlphaFoldDB" id="A0A9J7E7S3"/>
<dbReference type="InterPro" id="IPR003146">
    <property type="entry name" value="M14A_act_pep"/>
</dbReference>
<evidence type="ECO:0000256" key="1">
    <source>
        <dbReference type="ARBA" id="ARBA00001947"/>
    </source>
</evidence>
<dbReference type="InterPro" id="IPR036990">
    <property type="entry name" value="M14A-like_propep"/>
</dbReference>
<evidence type="ECO:0000256" key="12">
    <source>
        <dbReference type="ARBA" id="ARBA00023157"/>
    </source>
</evidence>
<evidence type="ECO:0000256" key="6">
    <source>
        <dbReference type="ARBA" id="ARBA00022670"/>
    </source>
</evidence>
<reference evidence="18" key="1">
    <citation type="submission" date="2025-08" db="UniProtKB">
        <authorList>
            <consortium name="RefSeq"/>
        </authorList>
    </citation>
    <scope>IDENTIFICATION</scope>
    <source>
        <strain evidence="18">Ishihara</strain>
        <tissue evidence="18">Whole body</tissue>
    </source>
</reference>
<proteinExistence type="inferred from homology"/>
<dbReference type="SUPFAM" id="SSF54897">
    <property type="entry name" value="Protease propeptides/inhibitors"/>
    <property type="match status" value="1"/>
</dbReference>
<dbReference type="Gene3D" id="3.40.630.10">
    <property type="entry name" value="Zn peptidases"/>
    <property type="match status" value="2"/>
</dbReference>
<dbReference type="GO" id="GO:0008270">
    <property type="term" value="F:zinc ion binding"/>
    <property type="evidence" value="ECO:0007669"/>
    <property type="project" value="InterPro"/>
</dbReference>
<dbReference type="Gene3D" id="3.30.70.340">
    <property type="entry name" value="Metallocarboxypeptidase-like"/>
    <property type="match status" value="1"/>
</dbReference>
<keyword evidence="17" id="KW-1185">Reference proteome</keyword>
<feature type="region of interest" description="Disordered" evidence="15">
    <location>
        <begin position="1"/>
        <end position="79"/>
    </location>
</feature>
<comment type="function">
    <text evidence="13">Involved in the digestion of the blood meal.</text>
</comment>
<dbReference type="PANTHER" id="PTHR11705">
    <property type="entry name" value="PROTEASE FAMILY M14 CARBOXYPEPTIDASE A,B"/>
    <property type="match status" value="1"/>
</dbReference>
<keyword evidence="7" id="KW-0479">Metal-binding</keyword>
<evidence type="ECO:0000256" key="14">
    <source>
        <dbReference type="PROSITE-ProRule" id="PRU01379"/>
    </source>
</evidence>
<keyword evidence="8" id="KW-0732">Signal</keyword>
<evidence type="ECO:0000256" key="5">
    <source>
        <dbReference type="ARBA" id="ARBA00022645"/>
    </source>
</evidence>
<dbReference type="RefSeq" id="XP_022823082.1">
    <property type="nucleotide sequence ID" value="XM_022967314.1"/>
</dbReference>
<dbReference type="Pfam" id="PF02244">
    <property type="entry name" value="Propep_M14"/>
    <property type="match status" value="1"/>
</dbReference>
<feature type="compositionally biased region" description="Polar residues" evidence="15">
    <location>
        <begin position="1"/>
        <end position="11"/>
    </location>
</feature>
<keyword evidence="5" id="KW-0121">Carboxypeptidase</keyword>
<keyword evidence="4" id="KW-0964">Secreted</keyword>
<organism evidence="17 18">
    <name type="scientific">Spodoptera litura</name>
    <name type="common">Asian cotton leafworm</name>
    <dbReference type="NCBI Taxonomy" id="69820"/>
    <lineage>
        <taxon>Eukaryota</taxon>
        <taxon>Metazoa</taxon>
        <taxon>Ecdysozoa</taxon>
        <taxon>Arthropoda</taxon>
        <taxon>Hexapoda</taxon>
        <taxon>Insecta</taxon>
        <taxon>Pterygota</taxon>
        <taxon>Neoptera</taxon>
        <taxon>Endopterygota</taxon>
        <taxon>Lepidoptera</taxon>
        <taxon>Glossata</taxon>
        <taxon>Ditrysia</taxon>
        <taxon>Noctuoidea</taxon>
        <taxon>Noctuidae</taxon>
        <taxon>Amphipyrinae</taxon>
        <taxon>Spodoptera</taxon>
    </lineage>
</organism>
<name>A0A9J7E7S3_SPOLT</name>
<dbReference type="Pfam" id="PF00246">
    <property type="entry name" value="Peptidase_M14"/>
    <property type="match status" value="2"/>
</dbReference>
<dbReference type="PRINTS" id="PR00765">
    <property type="entry name" value="CRBOXYPTASEA"/>
</dbReference>
<keyword evidence="10" id="KW-0862">Zinc</keyword>
<dbReference type="SUPFAM" id="SSF53187">
    <property type="entry name" value="Zn-dependent exopeptidases"/>
    <property type="match status" value="2"/>
</dbReference>
<comment type="subcellular location">
    <subcellularLocation>
        <location evidence="2">Secreted</location>
    </subcellularLocation>
</comment>
<evidence type="ECO:0000256" key="11">
    <source>
        <dbReference type="ARBA" id="ARBA00023049"/>
    </source>
</evidence>
<gene>
    <name evidence="18" type="primary">LOC111354044</name>
</gene>
<evidence type="ECO:0000256" key="8">
    <source>
        <dbReference type="ARBA" id="ARBA00022729"/>
    </source>
</evidence>
<evidence type="ECO:0000256" key="2">
    <source>
        <dbReference type="ARBA" id="ARBA00004613"/>
    </source>
</evidence>
<dbReference type="GO" id="GO:0005615">
    <property type="term" value="C:extracellular space"/>
    <property type="evidence" value="ECO:0007669"/>
    <property type="project" value="TreeGrafter"/>
</dbReference>
<dbReference type="GO" id="GO:0004181">
    <property type="term" value="F:metallocarboxypeptidase activity"/>
    <property type="evidence" value="ECO:0007669"/>
    <property type="project" value="InterPro"/>
</dbReference>
<evidence type="ECO:0000256" key="4">
    <source>
        <dbReference type="ARBA" id="ARBA00022525"/>
    </source>
</evidence>